<dbReference type="EMBL" id="CM004476">
    <property type="protein sequence ID" value="OCT75804.1"/>
    <property type="molecule type" value="Genomic_DNA"/>
</dbReference>
<dbReference type="AlphaFoldDB" id="A0A974CLX9"/>
<accession>A0A974CLX9</accession>
<organism evidence="1 2">
    <name type="scientific">Xenopus laevis</name>
    <name type="common">African clawed frog</name>
    <dbReference type="NCBI Taxonomy" id="8355"/>
    <lineage>
        <taxon>Eukaryota</taxon>
        <taxon>Metazoa</taxon>
        <taxon>Chordata</taxon>
        <taxon>Craniata</taxon>
        <taxon>Vertebrata</taxon>
        <taxon>Euteleostomi</taxon>
        <taxon>Amphibia</taxon>
        <taxon>Batrachia</taxon>
        <taxon>Anura</taxon>
        <taxon>Pipoidea</taxon>
        <taxon>Pipidae</taxon>
        <taxon>Xenopodinae</taxon>
        <taxon>Xenopus</taxon>
        <taxon>Xenopus</taxon>
    </lineage>
</organism>
<proteinExistence type="predicted"/>
<sequence>MTRFKQDNCKFFLAPSESEVLLEQRFHFEPSNRKQPREFIFRNTLLQLGKAMRSLIPFAYFLLTLFSTDLTLKVRGIALIQLVFTWAEFPNRVDNYHPSIADYCY</sequence>
<protein>
    <submittedName>
        <fullName evidence="1">Uncharacterized protein</fullName>
    </submittedName>
</protein>
<reference evidence="2" key="1">
    <citation type="journal article" date="2016" name="Nature">
        <title>Genome evolution in the allotetraploid frog Xenopus laevis.</title>
        <authorList>
            <person name="Session A.M."/>
            <person name="Uno Y."/>
            <person name="Kwon T."/>
            <person name="Chapman J.A."/>
            <person name="Toyoda A."/>
            <person name="Takahashi S."/>
            <person name="Fukui A."/>
            <person name="Hikosaka A."/>
            <person name="Suzuki A."/>
            <person name="Kondo M."/>
            <person name="van Heeringen S.J."/>
            <person name="Quigley I."/>
            <person name="Heinz S."/>
            <person name="Ogino H."/>
            <person name="Ochi H."/>
            <person name="Hellsten U."/>
            <person name="Lyons J.B."/>
            <person name="Simakov O."/>
            <person name="Putnam N."/>
            <person name="Stites J."/>
            <person name="Kuroki Y."/>
            <person name="Tanaka T."/>
            <person name="Michiue T."/>
            <person name="Watanabe M."/>
            <person name="Bogdanovic O."/>
            <person name="Lister R."/>
            <person name="Georgiou G."/>
            <person name="Paranjpe S.S."/>
            <person name="van Kruijsbergen I."/>
            <person name="Shu S."/>
            <person name="Carlson J."/>
            <person name="Kinoshita T."/>
            <person name="Ohta Y."/>
            <person name="Mawaribuchi S."/>
            <person name="Jenkins J."/>
            <person name="Grimwood J."/>
            <person name="Schmutz J."/>
            <person name="Mitros T."/>
            <person name="Mozaffari S.V."/>
            <person name="Suzuki Y."/>
            <person name="Haramoto Y."/>
            <person name="Yamamoto T.S."/>
            <person name="Takagi C."/>
            <person name="Heald R."/>
            <person name="Miller K."/>
            <person name="Haudenschild C."/>
            <person name="Kitzman J."/>
            <person name="Nakayama T."/>
            <person name="Izutsu Y."/>
            <person name="Robert J."/>
            <person name="Fortriede J."/>
            <person name="Burns K."/>
            <person name="Lotay V."/>
            <person name="Karimi K."/>
            <person name="Yasuoka Y."/>
            <person name="Dichmann D.S."/>
            <person name="Flajnik M.F."/>
            <person name="Houston D.W."/>
            <person name="Shendure J."/>
            <person name="DuPasquier L."/>
            <person name="Vize P.D."/>
            <person name="Zorn A.M."/>
            <person name="Ito M."/>
            <person name="Marcotte E.M."/>
            <person name="Wallingford J.B."/>
            <person name="Ito Y."/>
            <person name="Asashima M."/>
            <person name="Ueno N."/>
            <person name="Matsuda Y."/>
            <person name="Veenstra G.J."/>
            <person name="Fujiyama A."/>
            <person name="Harland R.M."/>
            <person name="Taira M."/>
            <person name="Rokhsar D.S."/>
        </authorList>
    </citation>
    <scope>NUCLEOTIDE SEQUENCE [LARGE SCALE GENOMIC DNA]</scope>
    <source>
        <strain evidence="2">J</strain>
    </source>
</reference>
<dbReference type="Proteomes" id="UP000694892">
    <property type="component" value="Chromosome 6L"/>
</dbReference>
<evidence type="ECO:0000313" key="1">
    <source>
        <dbReference type="EMBL" id="OCT75804.1"/>
    </source>
</evidence>
<evidence type="ECO:0000313" key="2">
    <source>
        <dbReference type="Proteomes" id="UP000694892"/>
    </source>
</evidence>
<name>A0A974CLX9_XENLA</name>
<gene>
    <name evidence="1" type="ORF">XELAEV_18030992mg</name>
</gene>